<name>A0A7W3LNQ3_ACTNM</name>
<sequence>MTRILTRFLDGRVCAYLPEGEGPLEPVAVFPVAPGAEPCGHDAAPDLEHAVYATRHEVVCVGRDGTERWRYDLLPRSTERYGHSPDCAFSRDGAVVWLYRPDAYAGRGGPDRWVVLDAATGAEIDGVELDCAGHGGVQLRHPDGVHVLLDVGEGQDGVRVYRGSLVDGRLETTAYPWDHRSLIDLSPDGRRFMTVDHGRADAAFHDGPDGKQTLELAVEVFGHDPDEASVEWSGGFLDAGTAIVTISEDEEGRHHHYLVDLRTGGVVERLETHARTPYDLELPGDGSWVTSDEQGRPVRRTRR</sequence>
<evidence type="ECO:0000256" key="1">
    <source>
        <dbReference type="SAM" id="MobiDB-lite"/>
    </source>
</evidence>
<reference evidence="2 3" key="1">
    <citation type="submission" date="2020-08" db="EMBL/GenBank/DDBJ databases">
        <title>Genomic Encyclopedia of Type Strains, Phase IV (KMG-IV): sequencing the most valuable type-strain genomes for metagenomic binning, comparative biology and taxonomic classification.</title>
        <authorList>
            <person name="Goeker M."/>
        </authorList>
    </citation>
    <scope>NUCLEOTIDE SEQUENCE [LARGE SCALE GENOMIC DNA]</scope>
    <source>
        <strain evidence="2 3">DSM 44197</strain>
    </source>
</reference>
<organism evidence="2 3">
    <name type="scientific">Actinomadura namibiensis</name>
    <dbReference type="NCBI Taxonomy" id="182080"/>
    <lineage>
        <taxon>Bacteria</taxon>
        <taxon>Bacillati</taxon>
        <taxon>Actinomycetota</taxon>
        <taxon>Actinomycetes</taxon>
        <taxon>Streptosporangiales</taxon>
        <taxon>Thermomonosporaceae</taxon>
        <taxon>Actinomadura</taxon>
    </lineage>
</organism>
<comment type="caution">
    <text evidence="2">The sequence shown here is derived from an EMBL/GenBank/DDBJ whole genome shotgun (WGS) entry which is preliminary data.</text>
</comment>
<evidence type="ECO:0000313" key="2">
    <source>
        <dbReference type="EMBL" id="MBA8951474.1"/>
    </source>
</evidence>
<feature type="region of interest" description="Disordered" evidence="1">
    <location>
        <begin position="278"/>
        <end position="303"/>
    </location>
</feature>
<dbReference type="EMBL" id="JACJIA010000003">
    <property type="protein sequence ID" value="MBA8951474.1"/>
    <property type="molecule type" value="Genomic_DNA"/>
</dbReference>
<dbReference type="InterPro" id="IPR015943">
    <property type="entry name" value="WD40/YVTN_repeat-like_dom_sf"/>
</dbReference>
<dbReference type="InterPro" id="IPR011044">
    <property type="entry name" value="Quino_amine_DH_bsu"/>
</dbReference>
<dbReference type="Gene3D" id="2.130.10.10">
    <property type="entry name" value="YVTN repeat-like/Quinoprotein amine dehydrogenase"/>
    <property type="match status" value="1"/>
</dbReference>
<proteinExistence type="predicted"/>
<evidence type="ECO:0000313" key="3">
    <source>
        <dbReference type="Proteomes" id="UP000572680"/>
    </source>
</evidence>
<dbReference type="AlphaFoldDB" id="A0A7W3LNQ3"/>
<accession>A0A7W3LNQ3</accession>
<keyword evidence="3" id="KW-1185">Reference proteome</keyword>
<protein>
    <submittedName>
        <fullName evidence="2">Uncharacterized protein</fullName>
    </submittedName>
</protein>
<gene>
    <name evidence="2" type="ORF">HNR61_003105</name>
</gene>
<dbReference type="Proteomes" id="UP000572680">
    <property type="component" value="Unassembled WGS sequence"/>
</dbReference>
<dbReference type="SUPFAM" id="SSF50969">
    <property type="entry name" value="YVTN repeat-like/Quinoprotein amine dehydrogenase"/>
    <property type="match status" value="1"/>
</dbReference>
<dbReference type="RefSeq" id="WP_182843790.1">
    <property type="nucleotide sequence ID" value="NZ_BAAALP010000070.1"/>
</dbReference>